<organism evidence="1 2">
    <name type="scientific">Faecalispora sporosphaeroides</name>
    <dbReference type="NCBI Taxonomy" id="1549"/>
    <lineage>
        <taxon>Bacteria</taxon>
        <taxon>Bacillati</taxon>
        <taxon>Bacillota</taxon>
        <taxon>Clostridia</taxon>
        <taxon>Eubacteriales</taxon>
        <taxon>Oscillospiraceae</taxon>
        <taxon>Faecalispora</taxon>
    </lineage>
</organism>
<protein>
    <submittedName>
        <fullName evidence="1">Uncharacterized protein</fullName>
    </submittedName>
</protein>
<gene>
    <name evidence="1" type="ORF">E7512_06800</name>
</gene>
<proteinExistence type="predicted"/>
<sequence length="124" mass="14396">MNTLSVFTFQFSFRAISVPILSRGSLQSQAKERPLARYAQNSDAAANHFLKKEETVLYPRFCRLFPRGVFYRIGMFRIYRPYVFELLADNKNGGEKKARARMKNSESSRITALEACEFRGRIGW</sequence>
<dbReference type="AlphaFoldDB" id="A0A928Q2T4"/>
<accession>A0A928Q2T4</accession>
<evidence type="ECO:0000313" key="2">
    <source>
        <dbReference type="Proteomes" id="UP000754750"/>
    </source>
</evidence>
<dbReference type="EMBL" id="SVNY01000003">
    <property type="protein sequence ID" value="MBE6833278.1"/>
    <property type="molecule type" value="Genomic_DNA"/>
</dbReference>
<comment type="caution">
    <text evidence="1">The sequence shown here is derived from an EMBL/GenBank/DDBJ whole genome shotgun (WGS) entry which is preliminary data.</text>
</comment>
<dbReference type="RefSeq" id="WP_020072777.1">
    <property type="nucleotide sequence ID" value="NZ_JBKWRC010000002.1"/>
</dbReference>
<dbReference type="Proteomes" id="UP000754750">
    <property type="component" value="Unassembled WGS sequence"/>
</dbReference>
<name>A0A928Q2T4_9FIRM</name>
<reference evidence="1" key="1">
    <citation type="submission" date="2019-04" db="EMBL/GenBank/DDBJ databases">
        <title>Evolution of Biomass-Degrading Anaerobic Consortia Revealed by Metagenomics.</title>
        <authorList>
            <person name="Peng X."/>
        </authorList>
    </citation>
    <scope>NUCLEOTIDE SEQUENCE</scope>
    <source>
        <strain evidence="1">SIG551</strain>
    </source>
</reference>
<evidence type="ECO:0000313" key="1">
    <source>
        <dbReference type="EMBL" id="MBE6833278.1"/>
    </source>
</evidence>